<name>A0A6G4WK08_9HYPH</name>
<sequence>MVKIQVSLLARWACMAALAFVMTPAVHAQPSGPADPEVPIHALKQVYLACEAMAAKGDLDTGEIMRCSVVYEELKRRAFNGDFKRLKVWANAQIAAAGY</sequence>
<evidence type="ECO:0008006" key="4">
    <source>
        <dbReference type="Google" id="ProtNLM"/>
    </source>
</evidence>
<protein>
    <recommendedName>
        <fullName evidence="4">DUF1311 domain-containing protein</fullName>
    </recommendedName>
</protein>
<organism evidence="2 3">
    <name type="scientific">Allomesorhizobium camelthorni</name>
    <dbReference type="NCBI Taxonomy" id="475069"/>
    <lineage>
        <taxon>Bacteria</taxon>
        <taxon>Pseudomonadati</taxon>
        <taxon>Pseudomonadota</taxon>
        <taxon>Alphaproteobacteria</taxon>
        <taxon>Hyphomicrobiales</taxon>
        <taxon>Phyllobacteriaceae</taxon>
        <taxon>Allomesorhizobium</taxon>
    </lineage>
</organism>
<dbReference type="EMBL" id="JAAKZF010000073">
    <property type="protein sequence ID" value="NGO54954.1"/>
    <property type="molecule type" value="Genomic_DNA"/>
</dbReference>
<feature type="signal peptide" evidence="1">
    <location>
        <begin position="1"/>
        <end position="28"/>
    </location>
</feature>
<proteinExistence type="predicted"/>
<feature type="chain" id="PRO_5026127575" description="DUF1311 domain-containing protein" evidence="1">
    <location>
        <begin position="29"/>
        <end position="99"/>
    </location>
</feature>
<dbReference type="AlphaFoldDB" id="A0A6G4WK08"/>
<accession>A0A6G4WK08</accession>
<evidence type="ECO:0000256" key="1">
    <source>
        <dbReference type="SAM" id="SignalP"/>
    </source>
</evidence>
<evidence type="ECO:0000313" key="3">
    <source>
        <dbReference type="Proteomes" id="UP001642900"/>
    </source>
</evidence>
<reference evidence="2 3" key="1">
    <citation type="submission" date="2020-02" db="EMBL/GenBank/DDBJ databases">
        <title>Genome sequence of strain CCNWXJ40-4.</title>
        <authorList>
            <person name="Gao J."/>
            <person name="Sun J."/>
        </authorList>
    </citation>
    <scope>NUCLEOTIDE SEQUENCE [LARGE SCALE GENOMIC DNA]</scope>
    <source>
        <strain evidence="2 3">CCNWXJ 40-4</strain>
    </source>
</reference>
<keyword evidence="1" id="KW-0732">Signal</keyword>
<dbReference type="RefSeq" id="WP_165033295.1">
    <property type="nucleotide sequence ID" value="NZ_JAAKZF010000073.1"/>
</dbReference>
<dbReference type="Proteomes" id="UP001642900">
    <property type="component" value="Unassembled WGS sequence"/>
</dbReference>
<evidence type="ECO:0000313" key="2">
    <source>
        <dbReference type="EMBL" id="NGO54954.1"/>
    </source>
</evidence>
<keyword evidence="3" id="KW-1185">Reference proteome</keyword>
<gene>
    <name evidence="2" type="ORF">G6N73_28315</name>
</gene>
<comment type="caution">
    <text evidence="2">The sequence shown here is derived from an EMBL/GenBank/DDBJ whole genome shotgun (WGS) entry which is preliminary data.</text>
</comment>